<feature type="domain" description="Type I restriction modification DNA specificity" evidence="4">
    <location>
        <begin position="21"/>
        <end position="189"/>
    </location>
</feature>
<evidence type="ECO:0000256" key="2">
    <source>
        <dbReference type="ARBA" id="ARBA00022747"/>
    </source>
</evidence>
<protein>
    <recommendedName>
        <fullName evidence="4">Type I restriction modification DNA specificity domain-containing protein</fullName>
    </recommendedName>
</protein>
<dbReference type="Gene3D" id="3.90.220.20">
    <property type="entry name" value="DNA methylase specificity domains"/>
    <property type="match status" value="2"/>
</dbReference>
<evidence type="ECO:0000256" key="1">
    <source>
        <dbReference type="ARBA" id="ARBA00010923"/>
    </source>
</evidence>
<evidence type="ECO:0000259" key="4">
    <source>
        <dbReference type="Pfam" id="PF01420"/>
    </source>
</evidence>
<comment type="similarity">
    <text evidence="1">Belongs to the type-I restriction system S methylase family.</text>
</comment>
<organism evidence="5 6">
    <name type="scientific">Mesorhizobium prunaredense</name>
    <dbReference type="NCBI Taxonomy" id="1631249"/>
    <lineage>
        <taxon>Bacteria</taxon>
        <taxon>Pseudomonadati</taxon>
        <taxon>Pseudomonadota</taxon>
        <taxon>Alphaproteobacteria</taxon>
        <taxon>Hyphomicrobiales</taxon>
        <taxon>Phyllobacteriaceae</taxon>
        <taxon>Mesorhizobium</taxon>
    </lineage>
</organism>
<keyword evidence="3" id="KW-0238">DNA-binding</keyword>
<accession>A0A1R3UYW6</accession>
<dbReference type="PANTHER" id="PTHR43140:SF1">
    <property type="entry name" value="TYPE I RESTRICTION ENZYME ECOKI SPECIFICITY SUBUNIT"/>
    <property type="match status" value="1"/>
</dbReference>
<dbReference type="EMBL" id="FTPD01000001">
    <property type="protein sequence ID" value="SIT52819.1"/>
    <property type="molecule type" value="Genomic_DNA"/>
</dbReference>
<name>A0A1R3UYW6_9HYPH</name>
<dbReference type="InterPro" id="IPR000055">
    <property type="entry name" value="Restrct_endonuc_typeI_TRD"/>
</dbReference>
<proteinExistence type="inferred from homology"/>
<dbReference type="Gene3D" id="1.10.287.1120">
    <property type="entry name" value="Bipartite methylase S protein"/>
    <property type="match status" value="1"/>
</dbReference>
<dbReference type="Pfam" id="PF01420">
    <property type="entry name" value="Methylase_S"/>
    <property type="match status" value="1"/>
</dbReference>
<sequence>MSFLGYKNYKSTGVDWLREVPSHWQIRRIKSLFEIKKSIANADGFDVLSVTQGGLKVKNIESNEGQLSMDYSKYQVVEPNDFVMNHMDLLTGSVDIASVNGVTSPDYRVFTPKSDQVCDRFFLYLFQNGYRQKIFYAFGQGSSQLGRWRMPTKSFNDFVFPFPPPQEQAAIAAFLDRETSKIDALVAEQKRLIELLGEKRQAVVSHAVTKGLILNVGMKDSGVEWLGEIPEHWQVYRLGDLFGESMETGDETLPILSVSIHTGVSDRELDERDFDRNVTRSEDRTKYKSVQPNDLTYNMMRAWQGGFGTVLINGMVSPAYVVARPKRNFFTAFVEQQLRTPHAIEEMRRHSKGVTDFRLRLYWDEFKSLRVAIPDMGEQATIVGFVAAQTQTIGALSAEAEAAITILQERRSALISGAVTGKIDVRDRVPQQVAAE</sequence>
<reference evidence="6" key="1">
    <citation type="submission" date="2017-01" db="EMBL/GenBank/DDBJ databases">
        <authorList>
            <person name="Brunel B."/>
        </authorList>
    </citation>
    <scope>NUCLEOTIDE SEQUENCE [LARGE SCALE GENOMIC DNA]</scope>
</reference>
<dbReference type="STRING" id="1631249.BQ8794_10189"/>
<evidence type="ECO:0000256" key="3">
    <source>
        <dbReference type="ARBA" id="ARBA00023125"/>
    </source>
</evidence>
<dbReference type="InterPro" id="IPR044946">
    <property type="entry name" value="Restrct_endonuc_typeI_TRD_sf"/>
</dbReference>
<evidence type="ECO:0000313" key="6">
    <source>
        <dbReference type="Proteomes" id="UP000188388"/>
    </source>
</evidence>
<dbReference type="InterPro" id="IPR051212">
    <property type="entry name" value="Type-I_RE_S_subunit"/>
</dbReference>
<dbReference type="GO" id="GO:0009307">
    <property type="term" value="P:DNA restriction-modification system"/>
    <property type="evidence" value="ECO:0007669"/>
    <property type="project" value="UniProtKB-KW"/>
</dbReference>
<dbReference type="AlphaFoldDB" id="A0A1R3UYW6"/>
<keyword evidence="6" id="KW-1185">Reference proteome</keyword>
<gene>
    <name evidence="5" type="ORF">BQ8794_10189</name>
</gene>
<dbReference type="RefSeq" id="WP_077371745.1">
    <property type="nucleotide sequence ID" value="NZ_FTPD01000001.1"/>
</dbReference>
<dbReference type="PANTHER" id="PTHR43140">
    <property type="entry name" value="TYPE-1 RESTRICTION ENZYME ECOKI SPECIFICITY PROTEIN"/>
    <property type="match status" value="1"/>
</dbReference>
<keyword evidence="2" id="KW-0680">Restriction system</keyword>
<dbReference type="GO" id="GO:0003677">
    <property type="term" value="F:DNA binding"/>
    <property type="evidence" value="ECO:0007669"/>
    <property type="project" value="UniProtKB-KW"/>
</dbReference>
<dbReference type="SUPFAM" id="SSF116734">
    <property type="entry name" value="DNA methylase specificity domain"/>
    <property type="match status" value="2"/>
</dbReference>
<dbReference type="Proteomes" id="UP000188388">
    <property type="component" value="Unassembled WGS sequence"/>
</dbReference>
<evidence type="ECO:0000313" key="5">
    <source>
        <dbReference type="EMBL" id="SIT52819.1"/>
    </source>
</evidence>